<evidence type="ECO:0000256" key="4">
    <source>
        <dbReference type="ARBA" id="ARBA00022729"/>
    </source>
</evidence>
<evidence type="ECO:0000256" key="2">
    <source>
        <dbReference type="ARBA" id="ARBA00022614"/>
    </source>
</evidence>
<dbReference type="Proteomes" id="UP000580250">
    <property type="component" value="Unassembled WGS sequence"/>
</dbReference>
<dbReference type="EMBL" id="CAJEWN010002509">
    <property type="protein sequence ID" value="CAD2204036.1"/>
    <property type="molecule type" value="Genomic_DNA"/>
</dbReference>
<dbReference type="AlphaFoldDB" id="A0A6V7XXJ4"/>
<protein>
    <recommendedName>
        <fullName evidence="10">LRRCT domain-containing protein</fullName>
    </recommendedName>
</protein>
<evidence type="ECO:0000256" key="5">
    <source>
        <dbReference type="ARBA" id="ARBA00022737"/>
    </source>
</evidence>
<evidence type="ECO:0000256" key="7">
    <source>
        <dbReference type="ARBA" id="ARBA00023136"/>
    </source>
</evidence>
<feature type="transmembrane region" description="Helical" evidence="9">
    <location>
        <begin position="909"/>
        <end position="936"/>
    </location>
</feature>
<dbReference type="Pfam" id="PF13855">
    <property type="entry name" value="LRR_8"/>
    <property type="match status" value="3"/>
</dbReference>
<reference evidence="11 12" key="1">
    <citation type="submission" date="2020-08" db="EMBL/GenBank/DDBJ databases">
        <authorList>
            <person name="Koutsovoulos G."/>
            <person name="Danchin GJ E."/>
        </authorList>
    </citation>
    <scope>NUCLEOTIDE SEQUENCE [LARGE SCALE GENOMIC DNA]</scope>
</reference>
<keyword evidence="8" id="KW-0325">Glycoprotein</keyword>
<dbReference type="InterPro" id="IPR000483">
    <property type="entry name" value="Cys-rich_flank_reg_C"/>
</dbReference>
<dbReference type="PROSITE" id="PS51450">
    <property type="entry name" value="LRR"/>
    <property type="match status" value="4"/>
</dbReference>
<dbReference type="SUPFAM" id="SSF52058">
    <property type="entry name" value="L domain-like"/>
    <property type="match status" value="2"/>
</dbReference>
<dbReference type="PANTHER" id="PTHR24365">
    <property type="entry name" value="TOLL-LIKE RECEPTOR"/>
    <property type="match status" value="1"/>
</dbReference>
<evidence type="ECO:0000256" key="3">
    <source>
        <dbReference type="ARBA" id="ARBA00022692"/>
    </source>
</evidence>
<name>A0A6V7XXJ4_MELEN</name>
<dbReference type="InterPro" id="IPR003591">
    <property type="entry name" value="Leu-rich_rpt_typical-subtyp"/>
</dbReference>
<dbReference type="InterPro" id="IPR001611">
    <property type="entry name" value="Leu-rich_rpt"/>
</dbReference>
<dbReference type="GO" id="GO:0038023">
    <property type="term" value="F:signaling receptor activity"/>
    <property type="evidence" value="ECO:0007669"/>
    <property type="project" value="TreeGrafter"/>
</dbReference>
<dbReference type="OrthoDB" id="1055097at2759"/>
<gene>
    <name evidence="11" type="ORF">MENT_LOCUS57753</name>
</gene>
<comment type="caution">
    <text evidence="11">The sequence shown here is derived from an EMBL/GenBank/DDBJ whole genome shotgun (WGS) entry which is preliminary data.</text>
</comment>
<keyword evidence="4" id="KW-0732">Signal</keyword>
<evidence type="ECO:0000259" key="10">
    <source>
        <dbReference type="SMART" id="SM00082"/>
    </source>
</evidence>
<dbReference type="SMART" id="SM00082">
    <property type="entry name" value="LRRCT"/>
    <property type="match status" value="1"/>
</dbReference>
<feature type="domain" description="LRRCT" evidence="10">
    <location>
        <begin position="478"/>
        <end position="530"/>
    </location>
</feature>
<keyword evidence="6 9" id="KW-1133">Transmembrane helix</keyword>
<keyword evidence="2" id="KW-0433">Leucine-rich repeat</keyword>
<evidence type="ECO:0000313" key="12">
    <source>
        <dbReference type="Proteomes" id="UP000580250"/>
    </source>
</evidence>
<evidence type="ECO:0000256" key="9">
    <source>
        <dbReference type="SAM" id="Phobius"/>
    </source>
</evidence>
<keyword evidence="5" id="KW-0677">Repeat</keyword>
<sequence>MPRISKCDNFITLTTQTIFTFLIFFILLNNAFADAGSQNILTSTTIVCPMNLTEKFPCLCHALFEQKSVQIVCIGTLPEKIWNELNGYSISIGKMAIRDCPEIIENFHPVPPLTIRSLEISNCQINSMPPTSFDSLSNSLEELWLLNNSLTSIPKLSKLKNLVALNLNVNELKKFPDSSLIGLKKLKHLRLKKNKICSLVHPFTDQKNVLELLDLSQNCFVSIPIIALRGLLELKYLSLAGNLIEEIGPMHFMSLPQLVELRMQNNKLTRIVPNGFMNVQKLQILLLQNNSLSTFDPGTLEGFKELKLVDLSLNEFNQIPSFKDMNELIEVRLDNNRIDSIKTLAFSSNPNLQKISLSGNQIETIARNSFDALDQLEFLNLADNGLVTIERGMIEGMKHLKDLILRNNSINNLSRESFLSIQELVSLDLSHNELSNLKAGTFAPLQRLHILKLDNNKLETIEEGAFDWKVDTLLLDGNSLRCDDKLDWFVDWLVRNKVRTFVPDQPEIRCASPEQKRGTRLKELMIKRNNLTESLIETSLKNIPGLPQNVNKNRAAEAAGNFLANLLPNGGGGHQRAGTQIGSEMLNTFAKNIPELRNLPGMEFVQNLNPAASTIGKQKNEGNVGGGGGGIDTAIDKFSEPLVKFASGVPPSSADVDQLLSSIPSLIVNVPGFGNVDVSKLNPSIVGYVLKGGQIPGIPRETLDNIVKQYMQRLYVAAAQAQGISTSDLPVTVDTNTTSRILRPISELPHGLVQSVIEGKSLPHLTTEQTNVIKEYYTQHAPIGSIEGINTTTGISDILPQKVIQMMQLLPKNYNLSKLQPEVVKQVMKGEMPDFTKLPLDLQQHIKDNFDKLLASLSKDHKMTVEEILLKLPKFEQPELSTFSPYDINVVDSDLVIKERKEEEDRARFWRFIAAISLGLAGVLTLGVLSAFLWYWRRTRSARHGISDISERGPGVLPSVVREQSFRPSAFSTLK</sequence>
<comment type="subcellular location">
    <subcellularLocation>
        <location evidence="1">Membrane</location>
        <topology evidence="1">Single-pass membrane protein</topology>
    </subcellularLocation>
</comment>
<organism evidence="11 12">
    <name type="scientific">Meloidogyne enterolobii</name>
    <name type="common">Root-knot nematode worm</name>
    <name type="synonym">Meloidogyne mayaguensis</name>
    <dbReference type="NCBI Taxonomy" id="390850"/>
    <lineage>
        <taxon>Eukaryota</taxon>
        <taxon>Metazoa</taxon>
        <taxon>Ecdysozoa</taxon>
        <taxon>Nematoda</taxon>
        <taxon>Chromadorea</taxon>
        <taxon>Rhabditida</taxon>
        <taxon>Tylenchina</taxon>
        <taxon>Tylenchomorpha</taxon>
        <taxon>Tylenchoidea</taxon>
        <taxon>Meloidogynidae</taxon>
        <taxon>Meloidogyninae</taxon>
        <taxon>Meloidogyne</taxon>
    </lineage>
</organism>
<dbReference type="SMART" id="SM00369">
    <property type="entry name" value="LRR_TYP"/>
    <property type="match status" value="12"/>
</dbReference>
<keyword evidence="7 9" id="KW-0472">Membrane</keyword>
<evidence type="ECO:0000256" key="8">
    <source>
        <dbReference type="ARBA" id="ARBA00023180"/>
    </source>
</evidence>
<accession>A0A6V7XXJ4</accession>
<dbReference type="GO" id="GO:0005886">
    <property type="term" value="C:plasma membrane"/>
    <property type="evidence" value="ECO:0007669"/>
    <property type="project" value="TreeGrafter"/>
</dbReference>
<evidence type="ECO:0000256" key="6">
    <source>
        <dbReference type="ARBA" id="ARBA00022989"/>
    </source>
</evidence>
<dbReference type="GO" id="GO:0007165">
    <property type="term" value="P:signal transduction"/>
    <property type="evidence" value="ECO:0007669"/>
    <property type="project" value="TreeGrafter"/>
</dbReference>
<dbReference type="PANTHER" id="PTHR24365:SF541">
    <property type="entry name" value="PROTEIN TOLL-RELATED"/>
    <property type="match status" value="1"/>
</dbReference>
<evidence type="ECO:0000256" key="1">
    <source>
        <dbReference type="ARBA" id="ARBA00004167"/>
    </source>
</evidence>
<dbReference type="InterPro" id="IPR032675">
    <property type="entry name" value="LRR_dom_sf"/>
</dbReference>
<keyword evidence="3 9" id="KW-0812">Transmembrane</keyword>
<proteinExistence type="predicted"/>
<evidence type="ECO:0000313" key="11">
    <source>
        <dbReference type="EMBL" id="CAD2204036.1"/>
    </source>
</evidence>
<dbReference type="Gene3D" id="3.80.10.10">
    <property type="entry name" value="Ribonuclease Inhibitor"/>
    <property type="match status" value="4"/>
</dbReference>